<feature type="region of interest" description="Disordered" evidence="1">
    <location>
        <begin position="69"/>
        <end position="139"/>
    </location>
</feature>
<proteinExistence type="predicted"/>
<evidence type="ECO:0000313" key="3">
    <source>
        <dbReference type="Proteomes" id="UP001492380"/>
    </source>
</evidence>
<accession>A0ABR1Z154</accession>
<feature type="compositionally biased region" description="Low complexity" evidence="1">
    <location>
        <begin position="95"/>
        <end position="107"/>
    </location>
</feature>
<sequence length="224" mass="24017">MSSLSTEAAAALSSLSPRRAATVANAIETSVVLGHDDKIFCRFYDAQGNTVDLEDYGLSMQMARARLARLGEEEEEEEGEMGVGLDGTAAPPNTASEASEKASLSESFDGCEESEMNSRLQIDKPERANESALSTTRAPSDLSARANVFYPTPRSPVRFAPGVIQYNYLGGSIHAPKQYSTRVVQGEKAIGGVKYHDPANQLLAGHRVASYPSLNSNTDNVADR</sequence>
<dbReference type="Proteomes" id="UP001492380">
    <property type="component" value="Unassembled WGS sequence"/>
</dbReference>
<dbReference type="EMBL" id="JBBWRZ010000002">
    <property type="protein sequence ID" value="KAK8244698.1"/>
    <property type="molecule type" value="Genomic_DNA"/>
</dbReference>
<evidence type="ECO:0000313" key="2">
    <source>
        <dbReference type="EMBL" id="KAK8244698.1"/>
    </source>
</evidence>
<comment type="caution">
    <text evidence="2">The sequence shown here is derived from an EMBL/GenBank/DDBJ whole genome shotgun (WGS) entry which is preliminary data.</text>
</comment>
<gene>
    <name evidence="2" type="ORF">HDK90DRAFT_166343</name>
</gene>
<evidence type="ECO:0000256" key="1">
    <source>
        <dbReference type="SAM" id="MobiDB-lite"/>
    </source>
</evidence>
<organism evidence="2 3">
    <name type="scientific">Phyllosticta capitalensis</name>
    <dbReference type="NCBI Taxonomy" id="121624"/>
    <lineage>
        <taxon>Eukaryota</taxon>
        <taxon>Fungi</taxon>
        <taxon>Dikarya</taxon>
        <taxon>Ascomycota</taxon>
        <taxon>Pezizomycotina</taxon>
        <taxon>Dothideomycetes</taxon>
        <taxon>Dothideomycetes incertae sedis</taxon>
        <taxon>Botryosphaeriales</taxon>
        <taxon>Phyllostictaceae</taxon>
        <taxon>Phyllosticta</taxon>
    </lineage>
</organism>
<protein>
    <submittedName>
        <fullName evidence="2">Uncharacterized protein</fullName>
    </submittedName>
</protein>
<keyword evidence="3" id="KW-1185">Reference proteome</keyword>
<name>A0ABR1Z154_9PEZI</name>
<reference evidence="2 3" key="1">
    <citation type="submission" date="2024-04" db="EMBL/GenBank/DDBJ databases">
        <title>Phyllosticta paracitricarpa is synonymous to the EU quarantine fungus P. citricarpa based on phylogenomic analyses.</title>
        <authorList>
            <consortium name="Lawrence Berkeley National Laboratory"/>
            <person name="Van Ingen-Buijs V.A."/>
            <person name="Van Westerhoven A.C."/>
            <person name="Haridas S."/>
            <person name="Skiadas P."/>
            <person name="Martin F."/>
            <person name="Groenewald J.Z."/>
            <person name="Crous P.W."/>
            <person name="Seidl M.F."/>
        </authorList>
    </citation>
    <scope>NUCLEOTIDE SEQUENCE [LARGE SCALE GENOMIC DNA]</scope>
    <source>
        <strain evidence="2 3">CBS 123374</strain>
    </source>
</reference>